<evidence type="ECO:0000256" key="5">
    <source>
        <dbReference type="ARBA" id="ARBA00022525"/>
    </source>
</evidence>
<keyword evidence="7" id="KW-0336">GPI-anchor</keyword>
<evidence type="ECO:0000256" key="16">
    <source>
        <dbReference type="SAM" id="MobiDB-lite"/>
    </source>
</evidence>
<comment type="similarity">
    <text evidence="3">Belongs to the RBT5 family.</text>
</comment>
<evidence type="ECO:0000256" key="17">
    <source>
        <dbReference type="SAM" id="SignalP"/>
    </source>
</evidence>
<feature type="disulfide bond" evidence="15">
    <location>
        <begin position="47"/>
        <end position="80"/>
    </location>
</feature>
<dbReference type="RefSeq" id="XP_013314993.1">
    <property type="nucleotide sequence ID" value="XM_013459539.1"/>
</dbReference>
<keyword evidence="5" id="KW-0964">Secreted</keyword>
<evidence type="ECO:0000256" key="7">
    <source>
        <dbReference type="ARBA" id="ARBA00022622"/>
    </source>
</evidence>
<protein>
    <recommendedName>
        <fullName evidence="18">CFEM domain-containing protein</fullName>
    </recommendedName>
</protein>
<evidence type="ECO:0000256" key="3">
    <source>
        <dbReference type="ARBA" id="ARBA00010031"/>
    </source>
</evidence>
<feature type="disulfide bond" evidence="15">
    <location>
        <begin position="24"/>
        <end position="64"/>
    </location>
</feature>
<proteinExistence type="inferred from homology"/>
<feature type="compositionally biased region" description="Pro residues" evidence="16">
    <location>
        <begin position="220"/>
        <end position="237"/>
    </location>
</feature>
<dbReference type="SMART" id="SM00747">
    <property type="entry name" value="CFEM"/>
    <property type="match status" value="1"/>
</dbReference>
<evidence type="ECO:0000313" key="19">
    <source>
        <dbReference type="EMBL" id="KIW54409.1"/>
    </source>
</evidence>
<dbReference type="EMBL" id="KN847320">
    <property type="protein sequence ID" value="KIW54409.1"/>
    <property type="molecule type" value="Genomic_DNA"/>
</dbReference>
<name>A0A0D2F3D3_9EURO</name>
<evidence type="ECO:0000256" key="15">
    <source>
        <dbReference type="PROSITE-ProRule" id="PRU01356"/>
    </source>
</evidence>
<evidence type="ECO:0000256" key="11">
    <source>
        <dbReference type="ARBA" id="ARBA00023136"/>
    </source>
</evidence>
<comment type="subcellular location">
    <subcellularLocation>
        <location evidence="1">Cell membrane</location>
        <topology evidence="1">Lipid-anchor</topology>
        <topology evidence="1">GPI-anchor</topology>
    </subcellularLocation>
    <subcellularLocation>
        <location evidence="2">Secreted</location>
    </subcellularLocation>
</comment>
<keyword evidence="10" id="KW-0408">Iron</keyword>
<dbReference type="InterPro" id="IPR008427">
    <property type="entry name" value="Extracellular_membr_CFEM_dom"/>
</dbReference>
<feature type="compositionally biased region" description="Polar residues" evidence="16">
    <location>
        <begin position="264"/>
        <end position="282"/>
    </location>
</feature>
<dbReference type="HOGENOM" id="CLU_946773_0_0_1"/>
<dbReference type="InterPro" id="IPR051735">
    <property type="entry name" value="CFEM_domain"/>
</dbReference>
<evidence type="ECO:0000256" key="9">
    <source>
        <dbReference type="ARBA" id="ARBA00022729"/>
    </source>
</evidence>
<keyword evidence="14" id="KW-0449">Lipoprotein</keyword>
<keyword evidence="8" id="KW-0479">Metal-binding</keyword>
<dbReference type="PROSITE" id="PS52012">
    <property type="entry name" value="CFEM"/>
    <property type="match status" value="1"/>
</dbReference>
<evidence type="ECO:0000256" key="8">
    <source>
        <dbReference type="ARBA" id="ARBA00022723"/>
    </source>
</evidence>
<feature type="disulfide bond" evidence="15">
    <location>
        <begin position="28"/>
        <end position="59"/>
    </location>
</feature>
<sequence>MKGTSFFVLAGLAAFAQAGRLPLCSAICLTDAIATTGCKASNTQCICASETFMSAVAECVEQSCTGDDKASTLETAEQFCSAAGVHSQLKKREADPEPAPWGRPGKGLASSRFRGRPFGHNGWSWGWWAKGSSNKPKASTPVEWVPNFESHGNEWWKEQSAKWWKANGANWWKANGHHFQGPEWWKGKSAHWWHENAGHWYKGPSSSGGSSKGGNNWWPKPSPPKAQPTWSPSPSPTPTEAQHTKPTHHPHKPTDHPSKPTHTAPPTSTETWTPYKPTTQPVHTVLPDLPWQDW</sequence>
<reference evidence="19 20" key="1">
    <citation type="submission" date="2015-01" db="EMBL/GenBank/DDBJ databases">
        <title>The Genome Sequence of Exophiala xenobiotica CBS118157.</title>
        <authorList>
            <consortium name="The Broad Institute Genomics Platform"/>
            <person name="Cuomo C."/>
            <person name="de Hoog S."/>
            <person name="Gorbushina A."/>
            <person name="Stielow B."/>
            <person name="Teixiera M."/>
            <person name="Abouelleil A."/>
            <person name="Chapman S.B."/>
            <person name="Priest M."/>
            <person name="Young S.K."/>
            <person name="Wortman J."/>
            <person name="Nusbaum C."/>
            <person name="Birren B."/>
        </authorList>
    </citation>
    <scope>NUCLEOTIDE SEQUENCE [LARGE SCALE GENOMIC DNA]</scope>
    <source>
        <strain evidence="19 20">CBS 118157</strain>
    </source>
</reference>
<evidence type="ECO:0000256" key="12">
    <source>
        <dbReference type="ARBA" id="ARBA00023157"/>
    </source>
</evidence>
<accession>A0A0D2F3D3</accession>
<comment type="caution">
    <text evidence="15">Lacks conserved residue(s) required for the propagation of feature annotation.</text>
</comment>
<dbReference type="STRING" id="348802.A0A0D2F3D3"/>
<dbReference type="GO" id="GO:0046872">
    <property type="term" value="F:metal ion binding"/>
    <property type="evidence" value="ECO:0007669"/>
    <property type="project" value="UniProtKB-KW"/>
</dbReference>
<evidence type="ECO:0000259" key="18">
    <source>
        <dbReference type="PROSITE" id="PS52012"/>
    </source>
</evidence>
<gene>
    <name evidence="19" type="ORF">PV05_06769</name>
</gene>
<keyword evidence="11" id="KW-0472">Membrane</keyword>
<feature type="signal peptide" evidence="17">
    <location>
        <begin position="1"/>
        <end position="18"/>
    </location>
</feature>
<dbReference type="PANTHER" id="PTHR37928">
    <property type="entry name" value="CFEM DOMAIN PROTEIN (AFU_ORTHOLOGUE AFUA_6G14090)"/>
    <property type="match status" value="1"/>
</dbReference>
<evidence type="ECO:0000256" key="6">
    <source>
        <dbReference type="ARBA" id="ARBA00022617"/>
    </source>
</evidence>
<dbReference type="OrthoDB" id="3065412at2759"/>
<keyword evidence="6" id="KW-0349">Heme</keyword>
<evidence type="ECO:0000256" key="4">
    <source>
        <dbReference type="ARBA" id="ARBA00022475"/>
    </source>
</evidence>
<evidence type="ECO:0000256" key="10">
    <source>
        <dbReference type="ARBA" id="ARBA00023004"/>
    </source>
</evidence>
<feature type="chain" id="PRO_5002252735" description="CFEM domain-containing protein" evidence="17">
    <location>
        <begin position="19"/>
        <end position="294"/>
    </location>
</feature>
<evidence type="ECO:0000313" key="20">
    <source>
        <dbReference type="Proteomes" id="UP000054342"/>
    </source>
</evidence>
<dbReference type="PANTHER" id="PTHR37928:SF2">
    <property type="entry name" value="GPI ANCHORED CFEM DOMAIN PROTEIN (AFU_ORTHOLOGUE AFUA_6G10580)"/>
    <property type="match status" value="1"/>
</dbReference>
<dbReference type="Pfam" id="PF05730">
    <property type="entry name" value="CFEM"/>
    <property type="match status" value="1"/>
</dbReference>
<keyword evidence="12 15" id="KW-1015">Disulfide bond</keyword>
<evidence type="ECO:0000256" key="14">
    <source>
        <dbReference type="ARBA" id="ARBA00023288"/>
    </source>
</evidence>
<organism evidence="19 20">
    <name type="scientific">Exophiala xenobiotica</name>
    <dbReference type="NCBI Taxonomy" id="348802"/>
    <lineage>
        <taxon>Eukaryota</taxon>
        <taxon>Fungi</taxon>
        <taxon>Dikarya</taxon>
        <taxon>Ascomycota</taxon>
        <taxon>Pezizomycotina</taxon>
        <taxon>Eurotiomycetes</taxon>
        <taxon>Chaetothyriomycetidae</taxon>
        <taxon>Chaetothyriales</taxon>
        <taxon>Herpotrichiellaceae</taxon>
        <taxon>Exophiala</taxon>
    </lineage>
</organism>
<feature type="compositionally biased region" description="Low complexity" evidence="16">
    <location>
        <begin position="204"/>
        <end position="219"/>
    </location>
</feature>
<feature type="domain" description="CFEM" evidence="18">
    <location>
        <begin position="1"/>
        <end position="112"/>
    </location>
</feature>
<dbReference type="GeneID" id="25328677"/>
<dbReference type="GO" id="GO:0098552">
    <property type="term" value="C:side of membrane"/>
    <property type="evidence" value="ECO:0007669"/>
    <property type="project" value="UniProtKB-KW"/>
</dbReference>
<dbReference type="GO" id="GO:0005576">
    <property type="term" value="C:extracellular region"/>
    <property type="evidence" value="ECO:0007669"/>
    <property type="project" value="UniProtKB-SubCell"/>
</dbReference>
<evidence type="ECO:0000256" key="1">
    <source>
        <dbReference type="ARBA" id="ARBA00004609"/>
    </source>
</evidence>
<dbReference type="GO" id="GO:0005886">
    <property type="term" value="C:plasma membrane"/>
    <property type="evidence" value="ECO:0007669"/>
    <property type="project" value="UniProtKB-SubCell"/>
</dbReference>
<keyword evidence="4" id="KW-1003">Cell membrane</keyword>
<evidence type="ECO:0000256" key="13">
    <source>
        <dbReference type="ARBA" id="ARBA00023180"/>
    </source>
</evidence>
<evidence type="ECO:0000256" key="2">
    <source>
        <dbReference type="ARBA" id="ARBA00004613"/>
    </source>
</evidence>
<feature type="region of interest" description="Disordered" evidence="16">
    <location>
        <begin position="204"/>
        <end position="294"/>
    </location>
</feature>
<dbReference type="Proteomes" id="UP000054342">
    <property type="component" value="Unassembled WGS sequence"/>
</dbReference>
<keyword evidence="20" id="KW-1185">Reference proteome</keyword>
<keyword evidence="13" id="KW-0325">Glycoprotein</keyword>
<dbReference type="AlphaFoldDB" id="A0A0D2F3D3"/>
<keyword evidence="9 17" id="KW-0732">Signal</keyword>
<feature type="disulfide bond" evidence="15">
    <location>
        <begin position="38"/>
        <end position="45"/>
    </location>
</feature>